<dbReference type="NCBIfam" id="TIGR00425">
    <property type="entry name" value="CBF5"/>
    <property type="match status" value="1"/>
</dbReference>
<dbReference type="RefSeq" id="WP_338094392.1">
    <property type="nucleotide sequence ID" value="NZ_JAWDKA010000006.1"/>
</dbReference>
<keyword evidence="4" id="KW-1185">Reference proteome</keyword>
<dbReference type="SMART" id="SM01136">
    <property type="entry name" value="DKCLD"/>
    <property type="match status" value="1"/>
</dbReference>
<dbReference type="GO" id="GO:0031118">
    <property type="term" value="P:rRNA pseudouridine synthesis"/>
    <property type="evidence" value="ECO:0007669"/>
    <property type="project" value="TreeGrafter"/>
</dbReference>
<dbReference type="GO" id="GO:0031120">
    <property type="term" value="P:snRNA pseudouridine synthesis"/>
    <property type="evidence" value="ECO:0007669"/>
    <property type="project" value="TreeGrafter"/>
</dbReference>
<dbReference type="InterPro" id="IPR036974">
    <property type="entry name" value="PUA_sf"/>
</dbReference>
<dbReference type="PANTHER" id="PTHR23127">
    <property type="entry name" value="CENTROMERE/MICROTUBULE BINDING PROTEIN CBF5"/>
    <property type="match status" value="1"/>
</dbReference>
<dbReference type="Pfam" id="PF16198">
    <property type="entry name" value="TruB_C_2"/>
    <property type="match status" value="1"/>
</dbReference>
<dbReference type="Gene3D" id="3.30.2350.10">
    <property type="entry name" value="Pseudouridine synthase"/>
    <property type="match status" value="1"/>
</dbReference>
<dbReference type="InterPro" id="IPR032819">
    <property type="entry name" value="TruB_C"/>
</dbReference>
<dbReference type="InterPro" id="IPR015947">
    <property type="entry name" value="PUA-like_sf"/>
</dbReference>
<protein>
    <submittedName>
        <fullName evidence="3">tRNA pseudouridine synthase B</fullName>
        <ecNumber evidence="3">5.4.99.25</ecNumber>
    </submittedName>
</protein>
<dbReference type="GO" id="GO:1990481">
    <property type="term" value="P:mRNA pseudouridine synthesis"/>
    <property type="evidence" value="ECO:0007669"/>
    <property type="project" value="TreeGrafter"/>
</dbReference>
<dbReference type="NCBIfam" id="NF003280">
    <property type="entry name" value="PRK04270.1"/>
    <property type="match status" value="1"/>
</dbReference>
<gene>
    <name evidence="3" type="primary">truB</name>
    <name evidence="3" type="ORF">McpAg1_12070</name>
</gene>
<dbReference type="EC" id="5.4.99.25" evidence="3"/>
<evidence type="ECO:0000313" key="4">
    <source>
        <dbReference type="Proteomes" id="UP001273136"/>
    </source>
</evidence>
<keyword evidence="1 3" id="KW-0413">Isomerase</keyword>
<dbReference type="InterPro" id="IPR012960">
    <property type="entry name" value="Dyskerin-like"/>
</dbReference>
<dbReference type="SUPFAM" id="SSF88697">
    <property type="entry name" value="PUA domain-like"/>
    <property type="match status" value="1"/>
</dbReference>
<dbReference type="GO" id="GO:0160148">
    <property type="term" value="F:tRNA pseudouridine(55) synthase activity"/>
    <property type="evidence" value="ECO:0007669"/>
    <property type="project" value="UniProtKB-EC"/>
</dbReference>
<evidence type="ECO:0000313" key="3">
    <source>
        <dbReference type="EMBL" id="MDV0441988.1"/>
    </source>
</evidence>
<reference evidence="3" key="1">
    <citation type="submission" date="2023-06" db="EMBL/GenBank/DDBJ databases">
        <title>Genome sequence of Methancorpusculaceae sp. Ag1.</title>
        <authorList>
            <person name="Protasov E."/>
            <person name="Platt K."/>
            <person name="Poehlein A."/>
            <person name="Daniel R."/>
            <person name="Brune A."/>
        </authorList>
    </citation>
    <scope>NUCLEOTIDE SEQUENCE</scope>
    <source>
        <strain evidence="3">Ag1</strain>
    </source>
</reference>
<feature type="domain" description="Dyskerin-like" evidence="2">
    <location>
        <begin position="1"/>
        <end position="21"/>
    </location>
</feature>
<dbReference type="SUPFAM" id="SSF55120">
    <property type="entry name" value="Pseudouridine synthase"/>
    <property type="match status" value="1"/>
</dbReference>
<organism evidence="3 4">
    <name type="scientific">Methanorbis furvi</name>
    <dbReference type="NCBI Taxonomy" id="3028299"/>
    <lineage>
        <taxon>Archaea</taxon>
        <taxon>Methanobacteriati</taxon>
        <taxon>Methanobacteriota</taxon>
        <taxon>Stenosarchaea group</taxon>
        <taxon>Methanomicrobia</taxon>
        <taxon>Methanomicrobiales</taxon>
        <taxon>Methanocorpusculaceae</taxon>
        <taxon>Methanorbis</taxon>
    </lineage>
</organism>
<sequence length="285" mass="31360">MSYTGVLLVDKPRGPSSHQVAAWVGDMLKSEVGHSGTLDPMVSGVLVVMLGKAVRLAPLLLLHEKEYVACLRLHADIPREKVEAAVKEFTGRVYQRPPRRSAVKRALRIRVIHRIELLDMQDRLVLIRVRCEAGTYIRSLCVHIGRILGCGSQMIELRRTKSGGFSVENTHTLHEVRDAIENGDEEKIRAMILPPEEAIADIPKIIVRPSAADAVSHGAVLAGVGVIRCDKFVRGQSVAVITEEGRLVALAEGLRDSEKFVCGEPGLIARSTRVFLSPARSNKQY</sequence>
<proteinExistence type="predicted"/>
<dbReference type="InterPro" id="IPR004802">
    <property type="entry name" value="tRNA_PsdUridine_synth_B_fam"/>
</dbReference>
<dbReference type="PANTHER" id="PTHR23127:SF0">
    <property type="entry name" value="H_ACA RIBONUCLEOPROTEIN COMPLEX SUBUNIT DKC1"/>
    <property type="match status" value="1"/>
</dbReference>
<dbReference type="GO" id="GO:0003723">
    <property type="term" value="F:RNA binding"/>
    <property type="evidence" value="ECO:0007669"/>
    <property type="project" value="InterPro"/>
</dbReference>
<evidence type="ECO:0000259" key="2">
    <source>
        <dbReference type="SMART" id="SM01136"/>
    </source>
</evidence>
<dbReference type="Pfam" id="PF01472">
    <property type="entry name" value="PUA"/>
    <property type="match status" value="1"/>
</dbReference>
<dbReference type="InterPro" id="IPR002478">
    <property type="entry name" value="PUA"/>
</dbReference>
<evidence type="ECO:0000256" key="1">
    <source>
        <dbReference type="ARBA" id="ARBA00023235"/>
    </source>
</evidence>
<dbReference type="EMBL" id="JAWDKA010000006">
    <property type="protein sequence ID" value="MDV0441988.1"/>
    <property type="molecule type" value="Genomic_DNA"/>
</dbReference>
<dbReference type="AlphaFoldDB" id="A0AAE4MEE3"/>
<name>A0AAE4MEE3_9EURY</name>
<accession>A0AAE4MEE3</accession>
<comment type="caution">
    <text evidence="3">The sequence shown here is derived from an EMBL/GenBank/DDBJ whole genome shotgun (WGS) entry which is preliminary data.</text>
</comment>
<dbReference type="Pfam" id="PF01509">
    <property type="entry name" value="TruB_N"/>
    <property type="match status" value="1"/>
</dbReference>
<dbReference type="GO" id="GO:0000495">
    <property type="term" value="P:box H/ACA sno(s)RNA 3'-end processing"/>
    <property type="evidence" value="ECO:0007669"/>
    <property type="project" value="TreeGrafter"/>
</dbReference>
<dbReference type="InterPro" id="IPR020103">
    <property type="entry name" value="PsdUridine_synth_cat_dom_sf"/>
</dbReference>
<dbReference type="Proteomes" id="UP001273136">
    <property type="component" value="Unassembled WGS sequence"/>
</dbReference>
<dbReference type="Gene3D" id="2.30.130.10">
    <property type="entry name" value="PUA domain"/>
    <property type="match status" value="1"/>
</dbReference>
<dbReference type="PROSITE" id="PS50890">
    <property type="entry name" value="PUA"/>
    <property type="match status" value="1"/>
</dbReference>
<dbReference type="InterPro" id="IPR002501">
    <property type="entry name" value="PsdUridine_synth_N"/>
</dbReference>